<dbReference type="Proteomes" id="UP000320762">
    <property type="component" value="Unassembled WGS sequence"/>
</dbReference>
<dbReference type="AlphaFoldDB" id="A0A550CZW5"/>
<name>A0A550CZW5_9AGAR</name>
<proteinExistence type="predicted"/>
<feature type="region of interest" description="Disordered" evidence="1">
    <location>
        <begin position="71"/>
        <end position="111"/>
    </location>
</feature>
<sequence length="154" mass="16631">MELPSQALTAAVATGNNNALPPPRADGDLHEPAFIALDPWILSVKRQDDLRAVMSANVLRKSAPLSVAARCCGGRGQPQISQQEERSTDDSVRSRESPGLEEDRRDASHAHGMELVRGACKYDAAKAKGMDTGQTWPMGYRYIALDLRFGGLVG</sequence>
<gene>
    <name evidence="2" type="ORF">BD626DRAFT_563971</name>
</gene>
<protein>
    <submittedName>
        <fullName evidence="2">Uncharacterized protein</fullName>
    </submittedName>
</protein>
<evidence type="ECO:0000313" key="3">
    <source>
        <dbReference type="Proteomes" id="UP000320762"/>
    </source>
</evidence>
<accession>A0A550CZW5</accession>
<evidence type="ECO:0000313" key="2">
    <source>
        <dbReference type="EMBL" id="TRM70316.1"/>
    </source>
</evidence>
<dbReference type="EMBL" id="VDMD01000001">
    <property type="protein sequence ID" value="TRM70316.1"/>
    <property type="molecule type" value="Genomic_DNA"/>
</dbReference>
<organism evidence="2 3">
    <name type="scientific">Schizophyllum amplum</name>
    <dbReference type="NCBI Taxonomy" id="97359"/>
    <lineage>
        <taxon>Eukaryota</taxon>
        <taxon>Fungi</taxon>
        <taxon>Dikarya</taxon>
        <taxon>Basidiomycota</taxon>
        <taxon>Agaricomycotina</taxon>
        <taxon>Agaricomycetes</taxon>
        <taxon>Agaricomycetidae</taxon>
        <taxon>Agaricales</taxon>
        <taxon>Schizophyllaceae</taxon>
        <taxon>Schizophyllum</taxon>
    </lineage>
</organism>
<keyword evidence="3" id="KW-1185">Reference proteome</keyword>
<reference evidence="2 3" key="1">
    <citation type="journal article" date="2019" name="New Phytol.">
        <title>Comparative genomics reveals unique wood-decay strategies and fruiting body development in the Schizophyllaceae.</title>
        <authorList>
            <person name="Almasi E."/>
            <person name="Sahu N."/>
            <person name="Krizsan K."/>
            <person name="Balint B."/>
            <person name="Kovacs G.M."/>
            <person name="Kiss B."/>
            <person name="Cseklye J."/>
            <person name="Drula E."/>
            <person name="Henrissat B."/>
            <person name="Nagy I."/>
            <person name="Chovatia M."/>
            <person name="Adam C."/>
            <person name="LaButti K."/>
            <person name="Lipzen A."/>
            <person name="Riley R."/>
            <person name="Grigoriev I.V."/>
            <person name="Nagy L.G."/>
        </authorList>
    </citation>
    <scope>NUCLEOTIDE SEQUENCE [LARGE SCALE GENOMIC DNA]</scope>
    <source>
        <strain evidence="2 3">NL-1724</strain>
    </source>
</reference>
<feature type="compositionally biased region" description="Basic and acidic residues" evidence="1">
    <location>
        <begin position="83"/>
        <end position="111"/>
    </location>
</feature>
<comment type="caution">
    <text evidence="2">The sequence shown here is derived from an EMBL/GenBank/DDBJ whole genome shotgun (WGS) entry which is preliminary data.</text>
</comment>
<evidence type="ECO:0000256" key="1">
    <source>
        <dbReference type="SAM" id="MobiDB-lite"/>
    </source>
</evidence>